<dbReference type="Proteomes" id="UP000284614">
    <property type="component" value="Unassembled WGS sequence"/>
</dbReference>
<evidence type="ECO:0000313" key="3">
    <source>
        <dbReference type="Proteomes" id="UP000284614"/>
    </source>
</evidence>
<dbReference type="EMBL" id="QSDG01000012">
    <property type="protein sequence ID" value="RGY67846.1"/>
    <property type="molecule type" value="Genomic_DNA"/>
</dbReference>
<evidence type="ECO:0000313" key="2">
    <source>
        <dbReference type="EMBL" id="RGY67846.1"/>
    </source>
</evidence>
<name>A0A413JWY9_BACFG</name>
<keyword evidence="1" id="KW-0472">Membrane</keyword>
<dbReference type="AlphaFoldDB" id="A0A413JWY9"/>
<keyword evidence="1" id="KW-0812">Transmembrane</keyword>
<proteinExistence type="predicted"/>
<reference evidence="2 3" key="1">
    <citation type="submission" date="2018-08" db="EMBL/GenBank/DDBJ databases">
        <title>A genome reference for cultivated species of the human gut microbiota.</title>
        <authorList>
            <person name="Zou Y."/>
            <person name="Xue W."/>
            <person name="Luo G."/>
        </authorList>
    </citation>
    <scope>NUCLEOTIDE SEQUENCE [LARGE SCALE GENOMIC DNA]</scope>
    <source>
        <strain evidence="2 3">OF01-1</strain>
    </source>
</reference>
<evidence type="ECO:0000256" key="1">
    <source>
        <dbReference type="SAM" id="Phobius"/>
    </source>
</evidence>
<organism evidence="2 3">
    <name type="scientific">Bacteroides fragilis</name>
    <dbReference type="NCBI Taxonomy" id="817"/>
    <lineage>
        <taxon>Bacteria</taxon>
        <taxon>Pseudomonadati</taxon>
        <taxon>Bacteroidota</taxon>
        <taxon>Bacteroidia</taxon>
        <taxon>Bacteroidales</taxon>
        <taxon>Bacteroidaceae</taxon>
        <taxon>Bacteroides</taxon>
    </lineage>
</organism>
<evidence type="ECO:0008006" key="4">
    <source>
        <dbReference type="Google" id="ProtNLM"/>
    </source>
</evidence>
<protein>
    <recommendedName>
        <fullName evidence="4">Transmembrane protein</fullName>
    </recommendedName>
</protein>
<feature type="transmembrane region" description="Helical" evidence="1">
    <location>
        <begin position="145"/>
        <end position="165"/>
    </location>
</feature>
<accession>A0A413JWY9</accession>
<sequence>MYSIDFSFIFQIILYFSPCQNKPKAVNSLCRASVKPDGRVVPVGTRHKELIIYNMTISQKEITQSLLSYLKSKKSVSTFTDDYYYHLQSLGYSEIEIEQIIPILNQAGYICYLGNDQYWIQMTDKGEKFYTTKGHLKRYTTKEKLEIAGAIAGIIGTLIALVSILC</sequence>
<comment type="caution">
    <text evidence="2">The sequence shown here is derived from an EMBL/GenBank/DDBJ whole genome shotgun (WGS) entry which is preliminary data.</text>
</comment>
<gene>
    <name evidence="2" type="ORF">DXA27_14175</name>
</gene>
<keyword evidence="1" id="KW-1133">Transmembrane helix</keyword>
<dbReference type="RefSeq" id="WP_122130613.1">
    <property type="nucleotide sequence ID" value="NZ_JAGJHH010000014.1"/>
</dbReference>